<keyword evidence="1" id="KW-0813">Transport</keyword>
<dbReference type="GO" id="GO:0020037">
    <property type="term" value="F:heme binding"/>
    <property type="evidence" value="ECO:0007669"/>
    <property type="project" value="InterPro"/>
</dbReference>
<dbReference type="Gene3D" id="1.10.760.10">
    <property type="entry name" value="Cytochrome c-like domain"/>
    <property type="match status" value="1"/>
</dbReference>
<dbReference type="PROSITE" id="PS51007">
    <property type="entry name" value="CYTC"/>
    <property type="match status" value="1"/>
</dbReference>
<feature type="binding site" description="axial binding residue" evidence="6">
    <location>
        <position position="83"/>
    </location>
    <ligand>
        <name>heme c</name>
        <dbReference type="ChEBI" id="CHEBI:61717"/>
    </ligand>
    <ligandPart>
        <name>Fe</name>
        <dbReference type="ChEBI" id="CHEBI:18248"/>
    </ligandPart>
</feature>
<dbReference type="Proteomes" id="UP000199531">
    <property type="component" value="Unassembled WGS sequence"/>
</dbReference>
<evidence type="ECO:0000313" key="10">
    <source>
        <dbReference type="Proteomes" id="UP000199531"/>
    </source>
</evidence>
<keyword evidence="3 6" id="KW-0479">Metal-binding</keyword>
<evidence type="ECO:0000256" key="4">
    <source>
        <dbReference type="ARBA" id="ARBA00022982"/>
    </source>
</evidence>
<evidence type="ECO:0000256" key="3">
    <source>
        <dbReference type="ARBA" id="ARBA00022723"/>
    </source>
</evidence>
<feature type="chain" id="PRO_5011663070" evidence="7">
    <location>
        <begin position="26"/>
        <end position="104"/>
    </location>
</feature>
<dbReference type="RefSeq" id="WP_091815477.1">
    <property type="nucleotide sequence ID" value="NZ_FOCW01000001.1"/>
</dbReference>
<evidence type="ECO:0000256" key="1">
    <source>
        <dbReference type="ARBA" id="ARBA00022448"/>
    </source>
</evidence>
<dbReference type="OrthoDB" id="9814063at2"/>
<dbReference type="EMBL" id="FOCW01000001">
    <property type="protein sequence ID" value="SEN23640.1"/>
    <property type="molecule type" value="Genomic_DNA"/>
</dbReference>
<dbReference type="Pfam" id="PF00034">
    <property type="entry name" value="Cytochrom_C"/>
    <property type="match status" value="1"/>
</dbReference>
<dbReference type="InterPro" id="IPR036909">
    <property type="entry name" value="Cyt_c-like_dom_sf"/>
</dbReference>
<evidence type="ECO:0000259" key="8">
    <source>
        <dbReference type="PROSITE" id="PS51007"/>
    </source>
</evidence>
<keyword evidence="5 6" id="KW-0408">Iron</keyword>
<keyword evidence="7" id="KW-0732">Signal</keyword>
<dbReference type="STRING" id="1121117.SAMN02745977_00837"/>
<gene>
    <name evidence="9" type="ORF">SAMN02745977_00837</name>
</gene>
<dbReference type="GO" id="GO:0005506">
    <property type="term" value="F:iron ion binding"/>
    <property type="evidence" value="ECO:0007669"/>
    <property type="project" value="InterPro"/>
</dbReference>
<dbReference type="SUPFAM" id="SSF46626">
    <property type="entry name" value="Cytochrome c"/>
    <property type="match status" value="1"/>
</dbReference>
<keyword evidence="10" id="KW-1185">Reference proteome</keyword>
<reference evidence="9 10" key="1">
    <citation type="submission" date="2016-10" db="EMBL/GenBank/DDBJ databases">
        <authorList>
            <person name="de Groot N.N."/>
        </authorList>
    </citation>
    <scope>NUCLEOTIDE SEQUENCE [LARGE SCALE GENOMIC DNA]</scope>
    <source>
        <strain evidence="9 10">DSM 15123</strain>
    </source>
</reference>
<organism evidence="9 10">
    <name type="scientific">Brachymonas denitrificans DSM 15123</name>
    <dbReference type="NCBI Taxonomy" id="1121117"/>
    <lineage>
        <taxon>Bacteria</taxon>
        <taxon>Pseudomonadati</taxon>
        <taxon>Pseudomonadota</taxon>
        <taxon>Betaproteobacteria</taxon>
        <taxon>Burkholderiales</taxon>
        <taxon>Comamonadaceae</taxon>
        <taxon>Brachymonas</taxon>
    </lineage>
</organism>
<protein>
    <submittedName>
        <fullName evidence="9">Cytochrome c</fullName>
    </submittedName>
</protein>
<feature type="signal peptide" evidence="7">
    <location>
        <begin position="1"/>
        <end position="25"/>
    </location>
</feature>
<sequence>MKLTTISSIAVAAGLLFGVVQGAQASEALARSKNCLSCHTVDKRVVGPSYKDIAARYKGKSAEAALVQKIRQGGSGSFGAVPMPPNPNVSEADARTLAKWILSF</sequence>
<feature type="binding site" description="covalent" evidence="6">
    <location>
        <position position="39"/>
    </location>
    <ligand>
        <name>heme c</name>
        <dbReference type="ChEBI" id="CHEBI:61717"/>
    </ligand>
</feature>
<dbReference type="InterPro" id="IPR002324">
    <property type="entry name" value="Cyt_c_ID"/>
</dbReference>
<evidence type="ECO:0000256" key="2">
    <source>
        <dbReference type="ARBA" id="ARBA00022617"/>
    </source>
</evidence>
<evidence type="ECO:0000313" key="9">
    <source>
        <dbReference type="EMBL" id="SEN23640.1"/>
    </source>
</evidence>
<keyword evidence="4" id="KW-0249">Electron transport</keyword>
<keyword evidence="2 6" id="KW-0349">Heme</keyword>
<evidence type="ECO:0000256" key="5">
    <source>
        <dbReference type="ARBA" id="ARBA00023004"/>
    </source>
</evidence>
<comment type="PTM">
    <text evidence="6">Binds 1 heme c group covalently per subunit.</text>
</comment>
<dbReference type="AlphaFoldDB" id="A0A1H8EW61"/>
<feature type="binding site" description="covalent" evidence="6">
    <location>
        <position position="35"/>
    </location>
    <ligand>
        <name>heme c</name>
        <dbReference type="ChEBI" id="CHEBI:61717"/>
    </ligand>
</feature>
<evidence type="ECO:0000256" key="6">
    <source>
        <dbReference type="PIRSR" id="PIRSR602324-1"/>
    </source>
</evidence>
<dbReference type="GO" id="GO:0009055">
    <property type="term" value="F:electron transfer activity"/>
    <property type="evidence" value="ECO:0007669"/>
    <property type="project" value="InterPro"/>
</dbReference>
<dbReference type="InterPro" id="IPR009056">
    <property type="entry name" value="Cyt_c-like_dom"/>
</dbReference>
<dbReference type="PRINTS" id="PR00606">
    <property type="entry name" value="CYTCHROMECID"/>
</dbReference>
<proteinExistence type="predicted"/>
<name>A0A1H8EW61_9BURK</name>
<evidence type="ECO:0000256" key="7">
    <source>
        <dbReference type="SAM" id="SignalP"/>
    </source>
</evidence>
<feature type="domain" description="Cytochrome c" evidence="8">
    <location>
        <begin position="17"/>
        <end position="104"/>
    </location>
</feature>
<accession>A0A1H8EW61</accession>